<dbReference type="AlphaFoldDB" id="A0AAW1N1L9"/>
<dbReference type="Proteomes" id="UP001458880">
    <property type="component" value="Unassembled WGS sequence"/>
</dbReference>
<dbReference type="Pfam" id="PF13855">
    <property type="entry name" value="LRR_8"/>
    <property type="match status" value="1"/>
</dbReference>
<evidence type="ECO:0000313" key="1">
    <source>
        <dbReference type="EMBL" id="KAK9753786.1"/>
    </source>
</evidence>
<name>A0AAW1N1L9_POPJA</name>
<dbReference type="InterPro" id="IPR032675">
    <property type="entry name" value="LRR_dom_sf"/>
</dbReference>
<dbReference type="SUPFAM" id="SSF52058">
    <property type="entry name" value="L domain-like"/>
    <property type="match status" value="1"/>
</dbReference>
<comment type="caution">
    <text evidence="1">The sequence shown here is derived from an EMBL/GenBank/DDBJ whole genome shotgun (WGS) entry which is preliminary data.</text>
</comment>
<dbReference type="Gene3D" id="3.80.10.10">
    <property type="entry name" value="Ribonuclease Inhibitor"/>
    <property type="match status" value="1"/>
</dbReference>
<proteinExistence type="predicted"/>
<reference evidence="1 2" key="1">
    <citation type="journal article" date="2024" name="BMC Genomics">
        <title>De novo assembly and annotation of Popillia japonica's genome with initial clues to its potential as an invasive pest.</title>
        <authorList>
            <person name="Cucini C."/>
            <person name="Boschi S."/>
            <person name="Funari R."/>
            <person name="Cardaioli E."/>
            <person name="Iannotti N."/>
            <person name="Marturano G."/>
            <person name="Paoli F."/>
            <person name="Bruttini M."/>
            <person name="Carapelli A."/>
            <person name="Frati F."/>
            <person name="Nardi F."/>
        </authorList>
    </citation>
    <scope>NUCLEOTIDE SEQUENCE [LARGE SCALE GENOMIC DNA]</scope>
    <source>
        <strain evidence="1">DMR45628</strain>
    </source>
</reference>
<dbReference type="EMBL" id="JASPKY010000010">
    <property type="protein sequence ID" value="KAK9753786.1"/>
    <property type="molecule type" value="Genomic_DNA"/>
</dbReference>
<accession>A0AAW1N1L9</accession>
<sequence length="191" mass="21737">MLKSLCLPVIMVIEITADSMTLPPVFDCLSNDVHFFQPLVYHHFNEHPKLFLSLFLLLNIMPALLLERQCGYLMGTQIISCENAITSIKDVTDLIDIDTNVVIIKGGHSLRISRACHKYEGCKHISTYQISKINDLDIEPDGFSGLSNLVHLRFNDNGLYRLENRVFYGLEKLQHLELTNCSIEHIADKAH</sequence>
<protein>
    <submittedName>
        <fullName evidence="1">Leucine rich repeat</fullName>
    </submittedName>
</protein>
<evidence type="ECO:0000313" key="2">
    <source>
        <dbReference type="Proteomes" id="UP001458880"/>
    </source>
</evidence>
<keyword evidence="2" id="KW-1185">Reference proteome</keyword>
<dbReference type="InterPro" id="IPR001611">
    <property type="entry name" value="Leu-rich_rpt"/>
</dbReference>
<organism evidence="1 2">
    <name type="scientific">Popillia japonica</name>
    <name type="common">Japanese beetle</name>
    <dbReference type="NCBI Taxonomy" id="7064"/>
    <lineage>
        <taxon>Eukaryota</taxon>
        <taxon>Metazoa</taxon>
        <taxon>Ecdysozoa</taxon>
        <taxon>Arthropoda</taxon>
        <taxon>Hexapoda</taxon>
        <taxon>Insecta</taxon>
        <taxon>Pterygota</taxon>
        <taxon>Neoptera</taxon>
        <taxon>Endopterygota</taxon>
        <taxon>Coleoptera</taxon>
        <taxon>Polyphaga</taxon>
        <taxon>Scarabaeiformia</taxon>
        <taxon>Scarabaeidae</taxon>
        <taxon>Rutelinae</taxon>
        <taxon>Popillia</taxon>
    </lineage>
</organism>
<gene>
    <name evidence="1" type="ORF">QE152_g1759</name>
</gene>